<dbReference type="Proteomes" id="UP000694866">
    <property type="component" value="Unplaced"/>
</dbReference>
<sequence length="279" mass="31051">MAVNDSRTVPDNIQRSAPSKASRNRKRCIPSDSSSGAESSSSIDSSNCGRDTSNRATSPDEPHEQSTSNRFYKKVSDDSATDKDSPGINLSNLENEENGRTPVRNYPSVLSRQNSIPEKPTCSNTNSSASPVPFQLVRSLYSDESDSNTQNKQDYSSNHPGDSRQKSHSRILIPNNQSIRNKTVHSTKPSPADFGRKFGRSIAEDDNLLLHTPLSPLNSPHRSKRGEFDTDETPEQNHPLQVVDKLKTRRILSHEIVDVIRNTIKEEMRSVVKSIQLDL</sequence>
<keyword evidence="2" id="KW-1185">Reference proteome</keyword>
<organism evidence="2 3">
    <name type="scientific">Fopius arisanus</name>
    <dbReference type="NCBI Taxonomy" id="64838"/>
    <lineage>
        <taxon>Eukaryota</taxon>
        <taxon>Metazoa</taxon>
        <taxon>Ecdysozoa</taxon>
        <taxon>Arthropoda</taxon>
        <taxon>Hexapoda</taxon>
        <taxon>Insecta</taxon>
        <taxon>Pterygota</taxon>
        <taxon>Neoptera</taxon>
        <taxon>Endopterygota</taxon>
        <taxon>Hymenoptera</taxon>
        <taxon>Apocrita</taxon>
        <taxon>Ichneumonoidea</taxon>
        <taxon>Braconidae</taxon>
        <taxon>Opiinae</taxon>
        <taxon>Fopius</taxon>
    </lineage>
</organism>
<feature type="compositionally biased region" description="Low complexity" evidence="1">
    <location>
        <begin position="31"/>
        <end position="46"/>
    </location>
</feature>
<feature type="compositionally biased region" description="Polar residues" evidence="1">
    <location>
        <begin position="47"/>
        <end position="57"/>
    </location>
</feature>
<feature type="compositionally biased region" description="Basic and acidic residues" evidence="1">
    <location>
        <begin position="74"/>
        <end position="85"/>
    </location>
</feature>
<proteinExistence type="predicted"/>
<name>A0A9R1U7Y2_9HYME</name>
<feature type="region of interest" description="Disordered" evidence="1">
    <location>
        <begin position="1"/>
        <end position="107"/>
    </location>
</feature>
<feature type="compositionally biased region" description="Polar residues" evidence="1">
    <location>
        <begin position="174"/>
        <end position="189"/>
    </location>
</feature>
<feature type="non-terminal residue" evidence="3">
    <location>
        <position position="279"/>
    </location>
</feature>
<dbReference type="KEGG" id="fas:105271710"/>
<feature type="compositionally biased region" description="Polar residues" evidence="1">
    <location>
        <begin position="147"/>
        <end position="160"/>
    </location>
</feature>
<protein>
    <submittedName>
        <fullName evidence="3">Uncharacterized protein</fullName>
    </submittedName>
</protein>
<evidence type="ECO:0000256" key="1">
    <source>
        <dbReference type="SAM" id="MobiDB-lite"/>
    </source>
</evidence>
<feature type="region of interest" description="Disordered" evidence="1">
    <location>
        <begin position="211"/>
        <end position="237"/>
    </location>
</feature>
<evidence type="ECO:0000313" key="2">
    <source>
        <dbReference type="Proteomes" id="UP000694866"/>
    </source>
</evidence>
<dbReference type="AlphaFoldDB" id="A0A9R1U7Y2"/>
<reference evidence="3" key="1">
    <citation type="submission" date="2025-08" db="UniProtKB">
        <authorList>
            <consortium name="RefSeq"/>
        </authorList>
    </citation>
    <scope>IDENTIFICATION</scope>
</reference>
<dbReference type="GeneID" id="105271710"/>
<evidence type="ECO:0000313" key="3">
    <source>
        <dbReference type="RefSeq" id="XP_011311729.1"/>
    </source>
</evidence>
<accession>A0A9R1U7Y2</accession>
<feature type="region of interest" description="Disordered" evidence="1">
    <location>
        <begin position="142"/>
        <end position="198"/>
    </location>
</feature>
<feature type="region of interest" description="Disordered" evidence="1">
    <location>
        <begin position="112"/>
        <end position="131"/>
    </location>
</feature>
<dbReference type="RefSeq" id="XP_011311729.1">
    <property type="nucleotide sequence ID" value="XM_011313427.1"/>
</dbReference>
<feature type="compositionally biased region" description="Polar residues" evidence="1">
    <location>
        <begin position="1"/>
        <end position="21"/>
    </location>
</feature>
<gene>
    <name evidence="3" type="primary">LOC105271710</name>
</gene>
<feature type="compositionally biased region" description="Polar residues" evidence="1">
    <location>
        <begin position="112"/>
        <end position="130"/>
    </location>
</feature>